<accession>A0AAE0LKG3</accession>
<protein>
    <submittedName>
        <fullName evidence="2">Uncharacterized protein</fullName>
    </submittedName>
</protein>
<name>A0AAE0LKG3_9CHLO</name>
<proteinExistence type="predicted"/>
<keyword evidence="3" id="KW-1185">Reference proteome</keyword>
<reference evidence="2 3" key="1">
    <citation type="journal article" date="2015" name="Genome Biol. Evol.">
        <title>Comparative Genomics of a Bacterivorous Green Alga Reveals Evolutionary Causalities and Consequences of Phago-Mixotrophic Mode of Nutrition.</title>
        <authorList>
            <person name="Burns J.A."/>
            <person name="Paasch A."/>
            <person name="Narechania A."/>
            <person name="Kim E."/>
        </authorList>
    </citation>
    <scope>NUCLEOTIDE SEQUENCE [LARGE SCALE GENOMIC DNA]</scope>
    <source>
        <strain evidence="2 3">PLY_AMNH</strain>
    </source>
</reference>
<organism evidence="2 3">
    <name type="scientific">Cymbomonas tetramitiformis</name>
    <dbReference type="NCBI Taxonomy" id="36881"/>
    <lineage>
        <taxon>Eukaryota</taxon>
        <taxon>Viridiplantae</taxon>
        <taxon>Chlorophyta</taxon>
        <taxon>Pyramimonadophyceae</taxon>
        <taxon>Pyramimonadales</taxon>
        <taxon>Pyramimonadaceae</taxon>
        <taxon>Cymbomonas</taxon>
    </lineage>
</organism>
<feature type="region of interest" description="Disordered" evidence="1">
    <location>
        <begin position="1"/>
        <end position="72"/>
    </location>
</feature>
<dbReference type="AlphaFoldDB" id="A0AAE0LKG3"/>
<feature type="compositionally biased region" description="Basic and acidic residues" evidence="1">
    <location>
        <begin position="1"/>
        <end position="10"/>
    </location>
</feature>
<dbReference type="Proteomes" id="UP001190700">
    <property type="component" value="Unassembled WGS sequence"/>
</dbReference>
<evidence type="ECO:0000256" key="1">
    <source>
        <dbReference type="SAM" id="MobiDB-lite"/>
    </source>
</evidence>
<evidence type="ECO:0000313" key="2">
    <source>
        <dbReference type="EMBL" id="KAK3288034.1"/>
    </source>
</evidence>
<gene>
    <name evidence="2" type="ORF">CYMTET_4489</name>
</gene>
<comment type="caution">
    <text evidence="2">The sequence shown here is derived from an EMBL/GenBank/DDBJ whole genome shotgun (WGS) entry which is preliminary data.</text>
</comment>
<sequence>MAGQEDERLKPGATQATWHGRAGGCGGKLFRPAWPGAGGDEGKLSRPTWHGRAGGRGQACPGPPGMAGQEDESKLVPAHLAWPGRRMRASLSQPTLHGRAGGCEQACPGPPGMAGQEDENKLVPAHLAWPGRRMRGSLSRPTWHGQAGGCGQACPSHTPGRRMKQACPGPPDMAGQEDESKLVPAHLAWPGRRMRASLSRPT</sequence>
<feature type="region of interest" description="Disordered" evidence="1">
    <location>
        <begin position="133"/>
        <end position="202"/>
    </location>
</feature>
<dbReference type="EMBL" id="LGRX02000632">
    <property type="protein sequence ID" value="KAK3288034.1"/>
    <property type="molecule type" value="Genomic_DNA"/>
</dbReference>
<evidence type="ECO:0000313" key="3">
    <source>
        <dbReference type="Proteomes" id="UP001190700"/>
    </source>
</evidence>